<evidence type="ECO:0000313" key="3">
    <source>
        <dbReference type="Proteomes" id="UP000777438"/>
    </source>
</evidence>
<feature type="region of interest" description="Disordered" evidence="1">
    <location>
        <begin position="117"/>
        <end position="141"/>
    </location>
</feature>
<proteinExistence type="predicted"/>
<gene>
    <name evidence="2" type="ORF">B0T10DRAFT_463716</name>
</gene>
<sequence length="212" mass="22869">MLPCRLDPPQSPTKSNDGDRVPSSDIQSFCATKIVSLASDEFKSSTTFWAPLPYAVSLATSVAYQSLRNSTIAYTRKRAYPIFHRGCEILDELSKAFRSARMMARLAMDTLQEVERVSANKTRSQVPERSRDGAQSTNTDIVSGCESSTADYAAASSQTTLDLPNLRPADVTMQMSNLGDLSGDTSGTASLSKMSILSTSAKYLTLLTGGLT</sequence>
<dbReference type="EMBL" id="JAGPYM010000025">
    <property type="protein sequence ID" value="KAH6880644.1"/>
    <property type="molecule type" value="Genomic_DNA"/>
</dbReference>
<keyword evidence="3" id="KW-1185">Reference proteome</keyword>
<protein>
    <submittedName>
        <fullName evidence="2">Uncharacterized protein</fullName>
    </submittedName>
</protein>
<name>A0A9P9AKC5_9HYPO</name>
<feature type="region of interest" description="Disordered" evidence="1">
    <location>
        <begin position="1"/>
        <end position="23"/>
    </location>
</feature>
<evidence type="ECO:0000313" key="2">
    <source>
        <dbReference type="EMBL" id="KAH6880644.1"/>
    </source>
</evidence>
<reference evidence="2 3" key="1">
    <citation type="journal article" date="2021" name="Nat. Commun.">
        <title>Genetic determinants of endophytism in the Arabidopsis root mycobiome.</title>
        <authorList>
            <person name="Mesny F."/>
            <person name="Miyauchi S."/>
            <person name="Thiergart T."/>
            <person name="Pickel B."/>
            <person name="Atanasova L."/>
            <person name="Karlsson M."/>
            <person name="Huettel B."/>
            <person name="Barry K.W."/>
            <person name="Haridas S."/>
            <person name="Chen C."/>
            <person name="Bauer D."/>
            <person name="Andreopoulos W."/>
            <person name="Pangilinan J."/>
            <person name="LaButti K."/>
            <person name="Riley R."/>
            <person name="Lipzen A."/>
            <person name="Clum A."/>
            <person name="Drula E."/>
            <person name="Henrissat B."/>
            <person name="Kohler A."/>
            <person name="Grigoriev I.V."/>
            <person name="Martin F.M."/>
            <person name="Hacquard S."/>
        </authorList>
    </citation>
    <scope>NUCLEOTIDE SEQUENCE [LARGE SCALE GENOMIC DNA]</scope>
    <source>
        <strain evidence="2 3">MPI-CAGE-CH-0241</strain>
    </source>
</reference>
<dbReference type="AlphaFoldDB" id="A0A9P9AKC5"/>
<organism evidence="2 3">
    <name type="scientific">Thelonectria olida</name>
    <dbReference type="NCBI Taxonomy" id="1576542"/>
    <lineage>
        <taxon>Eukaryota</taxon>
        <taxon>Fungi</taxon>
        <taxon>Dikarya</taxon>
        <taxon>Ascomycota</taxon>
        <taxon>Pezizomycotina</taxon>
        <taxon>Sordariomycetes</taxon>
        <taxon>Hypocreomycetidae</taxon>
        <taxon>Hypocreales</taxon>
        <taxon>Nectriaceae</taxon>
        <taxon>Thelonectria</taxon>
    </lineage>
</organism>
<evidence type="ECO:0000256" key="1">
    <source>
        <dbReference type="SAM" id="MobiDB-lite"/>
    </source>
</evidence>
<accession>A0A9P9AKC5</accession>
<dbReference type="Proteomes" id="UP000777438">
    <property type="component" value="Unassembled WGS sequence"/>
</dbReference>
<comment type="caution">
    <text evidence="2">The sequence shown here is derived from an EMBL/GenBank/DDBJ whole genome shotgun (WGS) entry which is preliminary data.</text>
</comment>